<evidence type="ECO:0000256" key="6">
    <source>
        <dbReference type="ARBA" id="ARBA00023125"/>
    </source>
</evidence>
<keyword evidence="13" id="KW-1185">Reference proteome</keyword>
<comment type="subcellular location">
    <subcellularLocation>
        <location evidence="1">Nucleus</location>
    </subcellularLocation>
</comment>
<keyword evidence="6" id="KW-0238">DNA-binding</keyword>
<dbReference type="GO" id="GO:0003700">
    <property type="term" value="F:DNA-binding transcription factor activity"/>
    <property type="evidence" value="ECO:0007669"/>
    <property type="project" value="TreeGrafter"/>
</dbReference>
<feature type="domain" description="C2H2-type" evidence="11">
    <location>
        <begin position="212"/>
        <end position="242"/>
    </location>
</feature>
<dbReference type="PROSITE" id="PS50157">
    <property type="entry name" value="ZINC_FINGER_C2H2_2"/>
    <property type="match status" value="1"/>
</dbReference>
<evidence type="ECO:0000259" key="11">
    <source>
        <dbReference type="PROSITE" id="PS50157"/>
    </source>
</evidence>
<evidence type="ECO:0000256" key="8">
    <source>
        <dbReference type="ARBA" id="ARBA00023242"/>
    </source>
</evidence>
<dbReference type="AlphaFoldDB" id="A0A8J6ET00"/>
<organism evidence="12 13">
    <name type="scientific">Eleutherodactylus coqui</name>
    <name type="common">Puerto Rican coqui</name>
    <dbReference type="NCBI Taxonomy" id="57060"/>
    <lineage>
        <taxon>Eukaryota</taxon>
        <taxon>Metazoa</taxon>
        <taxon>Chordata</taxon>
        <taxon>Craniata</taxon>
        <taxon>Vertebrata</taxon>
        <taxon>Euteleostomi</taxon>
        <taxon>Amphibia</taxon>
        <taxon>Batrachia</taxon>
        <taxon>Anura</taxon>
        <taxon>Neobatrachia</taxon>
        <taxon>Hyloidea</taxon>
        <taxon>Eleutherodactylidae</taxon>
        <taxon>Eleutherodactylinae</taxon>
        <taxon>Eleutherodactylus</taxon>
        <taxon>Eleutherodactylus</taxon>
    </lineage>
</organism>
<dbReference type="OrthoDB" id="5950721at2759"/>
<keyword evidence="5" id="KW-0805">Transcription regulation</keyword>
<dbReference type="InterPro" id="IPR013087">
    <property type="entry name" value="Znf_C2H2_type"/>
</dbReference>
<proteinExistence type="predicted"/>
<keyword evidence="4" id="KW-0862">Zinc</keyword>
<dbReference type="PANTHER" id="PTHR13006:SF8">
    <property type="entry name" value="SLC2A4 REGULATOR"/>
    <property type="match status" value="1"/>
</dbReference>
<dbReference type="PROSITE" id="PS00028">
    <property type="entry name" value="ZINC_FINGER_C2H2_1"/>
    <property type="match status" value="1"/>
</dbReference>
<sequence length="378" mass="39756">MAALSTGALDRAAGSTGGSLRRHPPANLTPRTDETSLQNLGACAERAEVSMFYTNARTSFHLGKMLDNSQIGQFQDSFYGALQHPQPAASASQPVQSRTQPALSAVLPPLNHRLDEAIAAAALTSLSSGPLVLGAGTGRHGELCPENAISSSSSSSNSCELYTSIPSTPSPPLQPAPSLAYADGGLEDSDTTHFLFGEPVPRKRKNSGRLMFRCLWKNCGKVLSTSTAIQKHIRTAHLGPCAGPEHNDGEEDFYYTEMDVNVDTLTDGLSSLTPTSPTTTGPPPFICAGSLGASNNTELPLVSPLSLSAPSTLCHVHTDHAYQAPSPVSVSITSKVSFSWQSPPPLLIKAPPLFSRGRKALGHNGLIFGTVHNSLPLD</sequence>
<dbReference type="GO" id="GO:0008270">
    <property type="term" value="F:zinc ion binding"/>
    <property type="evidence" value="ECO:0007669"/>
    <property type="project" value="UniProtKB-KW"/>
</dbReference>
<evidence type="ECO:0000313" key="13">
    <source>
        <dbReference type="Proteomes" id="UP000770717"/>
    </source>
</evidence>
<accession>A0A8J6ET00</accession>
<evidence type="ECO:0000256" key="4">
    <source>
        <dbReference type="ARBA" id="ARBA00022833"/>
    </source>
</evidence>
<dbReference type="GO" id="GO:0006357">
    <property type="term" value="P:regulation of transcription by RNA polymerase II"/>
    <property type="evidence" value="ECO:0007669"/>
    <property type="project" value="TreeGrafter"/>
</dbReference>
<evidence type="ECO:0000256" key="5">
    <source>
        <dbReference type="ARBA" id="ARBA00023015"/>
    </source>
</evidence>
<feature type="region of interest" description="Disordered" evidence="10">
    <location>
        <begin position="1"/>
        <end position="35"/>
    </location>
</feature>
<gene>
    <name evidence="12" type="ORF">GDO78_004736</name>
</gene>
<evidence type="ECO:0000256" key="10">
    <source>
        <dbReference type="SAM" id="MobiDB-lite"/>
    </source>
</evidence>
<evidence type="ECO:0000256" key="2">
    <source>
        <dbReference type="ARBA" id="ARBA00022723"/>
    </source>
</evidence>
<evidence type="ECO:0000256" key="7">
    <source>
        <dbReference type="ARBA" id="ARBA00023163"/>
    </source>
</evidence>
<evidence type="ECO:0000256" key="3">
    <source>
        <dbReference type="ARBA" id="ARBA00022771"/>
    </source>
</evidence>
<keyword evidence="3 9" id="KW-0863">Zinc-finger</keyword>
<name>A0A8J6ET00_ELECQ</name>
<dbReference type="InterPro" id="IPR052253">
    <property type="entry name" value="CR1/CR2-DNA-binding_regulator"/>
</dbReference>
<dbReference type="Proteomes" id="UP000770717">
    <property type="component" value="Unassembled WGS sequence"/>
</dbReference>
<keyword evidence="7" id="KW-0804">Transcription</keyword>
<protein>
    <recommendedName>
        <fullName evidence="11">C2H2-type domain-containing protein</fullName>
    </recommendedName>
</protein>
<dbReference type="EMBL" id="WNTK01000013">
    <property type="protein sequence ID" value="KAG9474598.1"/>
    <property type="molecule type" value="Genomic_DNA"/>
</dbReference>
<comment type="caution">
    <text evidence="12">The sequence shown here is derived from an EMBL/GenBank/DDBJ whole genome shotgun (WGS) entry which is preliminary data.</text>
</comment>
<keyword evidence="8" id="KW-0539">Nucleus</keyword>
<reference evidence="12" key="1">
    <citation type="thesis" date="2020" institute="ProQuest LLC" country="789 East Eisenhower Parkway, Ann Arbor, MI, USA">
        <title>Comparative Genomics and Chromosome Evolution.</title>
        <authorList>
            <person name="Mudd A.B."/>
        </authorList>
    </citation>
    <scope>NUCLEOTIDE SEQUENCE</scope>
    <source>
        <strain evidence="12">HN-11 Male</strain>
        <tissue evidence="12">Kidney and liver</tissue>
    </source>
</reference>
<dbReference type="GO" id="GO:0005634">
    <property type="term" value="C:nucleus"/>
    <property type="evidence" value="ECO:0007669"/>
    <property type="project" value="UniProtKB-SubCell"/>
</dbReference>
<dbReference type="Gene3D" id="3.30.160.60">
    <property type="entry name" value="Classic Zinc Finger"/>
    <property type="match status" value="1"/>
</dbReference>
<evidence type="ECO:0000313" key="12">
    <source>
        <dbReference type="EMBL" id="KAG9474598.1"/>
    </source>
</evidence>
<dbReference type="PANTHER" id="PTHR13006">
    <property type="entry name" value="PAPILLOMAVIRUS REGULATORY FACTOR PRF-1"/>
    <property type="match status" value="1"/>
</dbReference>
<dbReference type="GO" id="GO:0000978">
    <property type="term" value="F:RNA polymerase II cis-regulatory region sequence-specific DNA binding"/>
    <property type="evidence" value="ECO:0007669"/>
    <property type="project" value="TreeGrafter"/>
</dbReference>
<evidence type="ECO:0000256" key="9">
    <source>
        <dbReference type="PROSITE-ProRule" id="PRU00042"/>
    </source>
</evidence>
<evidence type="ECO:0000256" key="1">
    <source>
        <dbReference type="ARBA" id="ARBA00004123"/>
    </source>
</evidence>
<keyword evidence="2" id="KW-0479">Metal-binding</keyword>